<dbReference type="InterPro" id="IPR036388">
    <property type="entry name" value="WH-like_DNA-bd_sf"/>
</dbReference>
<evidence type="ECO:0000259" key="4">
    <source>
        <dbReference type="PROSITE" id="PS50949"/>
    </source>
</evidence>
<reference evidence="5 6" key="1">
    <citation type="submission" date="2023-08" db="EMBL/GenBank/DDBJ databases">
        <authorList>
            <person name="Girao M."/>
            <person name="Carvalho M.F."/>
        </authorList>
    </citation>
    <scope>NUCLEOTIDE SEQUENCE [LARGE SCALE GENOMIC DNA]</scope>
    <source>
        <strain evidence="5 6">CC-R104</strain>
    </source>
</reference>
<dbReference type="PANTHER" id="PTHR43537">
    <property type="entry name" value="TRANSCRIPTIONAL REGULATOR, GNTR FAMILY"/>
    <property type="match status" value="1"/>
</dbReference>
<dbReference type="InterPro" id="IPR011711">
    <property type="entry name" value="GntR_C"/>
</dbReference>
<dbReference type="SUPFAM" id="SSF46785">
    <property type="entry name" value="Winged helix' DNA-binding domain"/>
    <property type="match status" value="1"/>
</dbReference>
<organism evidence="5 6">
    <name type="scientific">Rhodococcus chondri</name>
    <dbReference type="NCBI Taxonomy" id="3065941"/>
    <lineage>
        <taxon>Bacteria</taxon>
        <taxon>Bacillati</taxon>
        <taxon>Actinomycetota</taxon>
        <taxon>Actinomycetes</taxon>
        <taxon>Mycobacteriales</taxon>
        <taxon>Nocardiaceae</taxon>
        <taxon>Rhodococcus</taxon>
    </lineage>
</organism>
<accession>A0ABU7JTJ6</accession>
<protein>
    <submittedName>
        <fullName evidence="5">GntR family transcriptional regulator</fullName>
    </submittedName>
</protein>
<dbReference type="EMBL" id="JAUZMZ010000074">
    <property type="protein sequence ID" value="MEE2033234.1"/>
    <property type="molecule type" value="Genomic_DNA"/>
</dbReference>
<dbReference type="PANTHER" id="PTHR43537:SF5">
    <property type="entry name" value="UXU OPERON TRANSCRIPTIONAL REGULATOR"/>
    <property type="match status" value="1"/>
</dbReference>
<dbReference type="Proteomes" id="UP001331936">
    <property type="component" value="Unassembled WGS sequence"/>
</dbReference>
<evidence type="ECO:0000313" key="6">
    <source>
        <dbReference type="Proteomes" id="UP001331936"/>
    </source>
</evidence>
<evidence type="ECO:0000313" key="5">
    <source>
        <dbReference type="EMBL" id="MEE2033234.1"/>
    </source>
</evidence>
<evidence type="ECO:0000256" key="3">
    <source>
        <dbReference type="ARBA" id="ARBA00023163"/>
    </source>
</evidence>
<dbReference type="RefSeq" id="WP_330152645.1">
    <property type="nucleotide sequence ID" value="NZ_JAUZMZ010000074.1"/>
</dbReference>
<name>A0ABU7JTJ6_9NOCA</name>
<gene>
    <name evidence="5" type="ORF">Q8814_14100</name>
</gene>
<dbReference type="InterPro" id="IPR000524">
    <property type="entry name" value="Tscrpt_reg_HTH_GntR"/>
</dbReference>
<evidence type="ECO:0000256" key="2">
    <source>
        <dbReference type="ARBA" id="ARBA00023125"/>
    </source>
</evidence>
<sequence length="267" mass="29493">MTNREAASLSAVSGSVRIPKTAELVADRLRTEIVRGQLKEGDTLPPETTLMEEFGVSRPTLREAYRLLEAESLIQLKRGARGGAIVSVPDISVASRYVGLILQMSGTTLDEIHEARIIFEPACARLFTERRTDDDLDDLHACIDRMRAVTEQDLDSNKAPEMWAELTGTFQAIITERCGNNALSVQAGVLRDIVRTHQKYALARGTQREGTWPAFRRNLRSYEKFVDIIATGDGAAAEEHWSAHLRSVGKILFGRGAGRASIVELFG</sequence>
<dbReference type="PROSITE" id="PS50949">
    <property type="entry name" value="HTH_GNTR"/>
    <property type="match status" value="1"/>
</dbReference>
<keyword evidence="6" id="KW-1185">Reference proteome</keyword>
<dbReference type="Pfam" id="PF00392">
    <property type="entry name" value="GntR"/>
    <property type="match status" value="1"/>
</dbReference>
<proteinExistence type="predicted"/>
<feature type="domain" description="HTH gntR-type" evidence="4">
    <location>
        <begin position="19"/>
        <end position="89"/>
    </location>
</feature>
<dbReference type="InterPro" id="IPR008920">
    <property type="entry name" value="TF_FadR/GntR_C"/>
</dbReference>
<dbReference type="InterPro" id="IPR036390">
    <property type="entry name" value="WH_DNA-bd_sf"/>
</dbReference>
<dbReference type="SUPFAM" id="SSF48008">
    <property type="entry name" value="GntR ligand-binding domain-like"/>
    <property type="match status" value="1"/>
</dbReference>
<dbReference type="Gene3D" id="1.20.120.530">
    <property type="entry name" value="GntR ligand-binding domain-like"/>
    <property type="match status" value="1"/>
</dbReference>
<keyword evidence="3" id="KW-0804">Transcription</keyword>
<evidence type="ECO:0000256" key="1">
    <source>
        <dbReference type="ARBA" id="ARBA00023015"/>
    </source>
</evidence>
<dbReference type="PRINTS" id="PR00035">
    <property type="entry name" value="HTHGNTR"/>
</dbReference>
<keyword evidence="2" id="KW-0238">DNA-binding</keyword>
<dbReference type="SMART" id="SM00895">
    <property type="entry name" value="FCD"/>
    <property type="match status" value="1"/>
</dbReference>
<dbReference type="Gene3D" id="1.10.10.10">
    <property type="entry name" value="Winged helix-like DNA-binding domain superfamily/Winged helix DNA-binding domain"/>
    <property type="match status" value="1"/>
</dbReference>
<dbReference type="CDD" id="cd07377">
    <property type="entry name" value="WHTH_GntR"/>
    <property type="match status" value="1"/>
</dbReference>
<dbReference type="Pfam" id="PF07729">
    <property type="entry name" value="FCD"/>
    <property type="match status" value="1"/>
</dbReference>
<keyword evidence="1" id="KW-0805">Transcription regulation</keyword>
<comment type="caution">
    <text evidence="5">The sequence shown here is derived from an EMBL/GenBank/DDBJ whole genome shotgun (WGS) entry which is preliminary data.</text>
</comment>
<dbReference type="SMART" id="SM00345">
    <property type="entry name" value="HTH_GNTR"/>
    <property type="match status" value="1"/>
</dbReference>